<keyword evidence="4" id="KW-0410">Iron transport</keyword>
<dbReference type="PANTHER" id="PTHR42771:SF2">
    <property type="entry name" value="IRON(3+)-HYDROXAMATE IMPORT ATP-BINDING PROTEIN FHUC"/>
    <property type="match status" value="1"/>
</dbReference>
<dbReference type="GO" id="GO:0005886">
    <property type="term" value="C:plasma membrane"/>
    <property type="evidence" value="ECO:0007669"/>
    <property type="project" value="UniProtKB-SubCell"/>
</dbReference>
<dbReference type="Proteomes" id="UP000252586">
    <property type="component" value="Unassembled WGS sequence"/>
</dbReference>
<feature type="domain" description="ABC transporter" evidence="10">
    <location>
        <begin position="9"/>
        <end position="245"/>
    </location>
</feature>
<keyword evidence="2" id="KW-0813">Transport</keyword>
<dbReference type="InterPro" id="IPR051535">
    <property type="entry name" value="Siderophore_ABC-ATPase"/>
</dbReference>
<dbReference type="EMBL" id="QNRE01000003">
    <property type="protein sequence ID" value="RBO92875.1"/>
    <property type="molecule type" value="Genomic_DNA"/>
</dbReference>
<evidence type="ECO:0000313" key="12">
    <source>
        <dbReference type="Proteomes" id="UP000252586"/>
    </source>
</evidence>
<dbReference type="PROSITE" id="PS00211">
    <property type="entry name" value="ABC_TRANSPORTER_1"/>
    <property type="match status" value="1"/>
</dbReference>
<evidence type="ECO:0000256" key="3">
    <source>
        <dbReference type="ARBA" id="ARBA00022475"/>
    </source>
</evidence>
<dbReference type="AlphaFoldDB" id="A0A366DSJ8"/>
<proteinExistence type="predicted"/>
<comment type="subcellular location">
    <subcellularLocation>
        <location evidence="1">Cell membrane</location>
        <topology evidence="1">Peripheral membrane protein</topology>
    </subcellularLocation>
</comment>
<protein>
    <submittedName>
        <fullName evidence="11">Iron complex transport system ATP-binding protein</fullName>
    </submittedName>
</protein>
<dbReference type="SMART" id="SM00382">
    <property type="entry name" value="AAA"/>
    <property type="match status" value="1"/>
</dbReference>
<evidence type="ECO:0000256" key="5">
    <source>
        <dbReference type="ARBA" id="ARBA00022741"/>
    </source>
</evidence>
<dbReference type="InterPro" id="IPR017871">
    <property type="entry name" value="ABC_transporter-like_CS"/>
</dbReference>
<dbReference type="RefSeq" id="WP_067513498.1">
    <property type="nucleotide sequence ID" value="NZ_QNRE01000003.1"/>
</dbReference>
<dbReference type="PROSITE" id="PS50893">
    <property type="entry name" value="ABC_TRANSPORTER_2"/>
    <property type="match status" value="1"/>
</dbReference>
<evidence type="ECO:0000256" key="7">
    <source>
        <dbReference type="ARBA" id="ARBA00023004"/>
    </source>
</evidence>
<dbReference type="CDD" id="cd03214">
    <property type="entry name" value="ABC_Iron-Siderophores_B12_Hemin"/>
    <property type="match status" value="1"/>
</dbReference>
<evidence type="ECO:0000259" key="10">
    <source>
        <dbReference type="PROSITE" id="PS50893"/>
    </source>
</evidence>
<dbReference type="SUPFAM" id="SSF52540">
    <property type="entry name" value="P-loop containing nucleoside triphosphate hydrolases"/>
    <property type="match status" value="1"/>
</dbReference>
<evidence type="ECO:0000256" key="8">
    <source>
        <dbReference type="ARBA" id="ARBA00023065"/>
    </source>
</evidence>
<keyword evidence="5" id="KW-0547">Nucleotide-binding</keyword>
<dbReference type="GO" id="GO:0006826">
    <property type="term" value="P:iron ion transport"/>
    <property type="evidence" value="ECO:0007669"/>
    <property type="project" value="UniProtKB-KW"/>
</dbReference>
<reference evidence="11 12" key="1">
    <citation type="submission" date="2018-06" db="EMBL/GenBank/DDBJ databases">
        <title>Genomic Encyclopedia of Type Strains, Phase IV (KMG-IV): sequencing the most valuable type-strain genomes for metagenomic binning, comparative biology and taxonomic classification.</title>
        <authorList>
            <person name="Goeker M."/>
        </authorList>
    </citation>
    <scope>NUCLEOTIDE SEQUENCE [LARGE SCALE GENOMIC DNA]</scope>
    <source>
        <strain evidence="11 12">DSM 44599</strain>
    </source>
</reference>
<keyword evidence="6 11" id="KW-0067">ATP-binding</keyword>
<dbReference type="InterPro" id="IPR003439">
    <property type="entry name" value="ABC_transporter-like_ATP-bd"/>
</dbReference>
<evidence type="ECO:0000256" key="1">
    <source>
        <dbReference type="ARBA" id="ARBA00004202"/>
    </source>
</evidence>
<dbReference type="Gene3D" id="3.40.50.300">
    <property type="entry name" value="P-loop containing nucleotide triphosphate hydrolases"/>
    <property type="match status" value="1"/>
</dbReference>
<accession>A0A366DSJ8</accession>
<evidence type="ECO:0000313" key="11">
    <source>
        <dbReference type="EMBL" id="RBO92875.1"/>
    </source>
</evidence>
<dbReference type="GO" id="GO:0016887">
    <property type="term" value="F:ATP hydrolysis activity"/>
    <property type="evidence" value="ECO:0007669"/>
    <property type="project" value="InterPro"/>
</dbReference>
<name>A0A366DSJ8_9NOCA</name>
<dbReference type="STRING" id="1210090.GCA_001613185_05956"/>
<evidence type="ECO:0000256" key="4">
    <source>
        <dbReference type="ARBA" id="ARBA00022496"/>
    </source>
</evidence>
<gene>
    <name evidence="11" type="ORF">DFR74_103523</name>
</gene>
<dbReference type="InterPro" id="IPR003593">
    <property type="entry name" value="AAA+_ATPase"/>
</dbReference>
<dbReference type="GO" id="GO:0005524">
    <property type="term" value="F:ATP binding"/>
    <property type="evidence" value="ECO:0007669"/>
    <property type="project" value="UniProtKB-KW"/>
</dbReference>
<evidence type="ECO:0000256" key="2">
    <source>
        <dbReference type="ARBA" id="ARBA00022448"/>
    </source>
</evidence>
<sequence length="275" mass="29449">MPEADTTPLRGVGLDLSYDSRRVASDLSVDIPAGAITVILGPNACGKSTLLRALSRLLVPDAGQVILDGKDIHKYSAKEVARRLGLLPQTSVAPFGICVADLVARGRFPHQRLLRQWSPEDERVVAKAMAATSITALADRPVEELSGGQRQRVWLAMVLAQDTPVLLLDEPTTYLDIAHQLDVLELCRRLNAEDGRTLVLVLHDLNQAARYADHLVVLREGAVVATGAPAEVLTPDLLEAVFGLQAMIITDPVSGAPLVIPIESVSGSKSIERAG</sequence>
<comment type="caution">
    <text evidence="11">The sequence shown here is derived from an EMBL/GenBank/DDBJ whole genome shotgun (WGS) entry which is preliminary data.</text>
</comment>
<keyword evidence="7" id="KW-0408">Iron</keyword>
<dbReference type="Pfam" id="PF00005">
    <property type="entry name" value="ABC_tran"/>
    <property type="match status" value="1"/>
</dbReference>
<organism evidence="11 12">
    <name type="scientific">Nocardia puris</name>
    <dbReference type="NCBI Taxonomy" id="208602"/>
    <lineage>
        <taxon>Bacteria</taxon>
        <taxon>Bacillati</taxon>
        <taxon>Actinomycetota</taxon>
        <taxon>Actinomycetes</taxon>
        <taxon>Mycobacteriales</taxon>
        <taxon>Nocardiaceae</taxon>
        <taxon>Nocardia</taxon>
    </lineage>
</organism>
<keyword evidence="12" id="KW-1185">Reference proteome</keyword>
<dbReference type="OrthoDB" id="3579586at2"/>
<dbReference type="FunFam" id="3.40.50.300:FF:000134">
    <property type="entry name" value="Iron-enterobactin ABC transporter ATP-binding protein"/>
    <property type="match status" value="1"/>
</dbReference>
<evidence type="ECO:0000256" key="9">
    <source>
        <dbReference type="ARBA" id="ARBA00023136"/>
    </source>
</evidence>
<keyword evidence="8" id="KW-0406">Ion transport</keyword>
<dbReference type="PANTHER" id="PTHR42771">
    <property type="entry name" value="IRON(3+)-HYDROXAMATE IMPORT ATP-BINDING PROTEIN FHUC"/>
    <property type="match status" value="1"/>
</dbReference>
<dbReference type="InterPro" id="IPR027417">
    <property type="entry name" value="P-loop_NTPase"/>
</dbReference>
<keyword evidence="3" id="KW-1003">Cell membrane</keyword>
<evidence type="ECO:0000256" key="6">
    <source>
        <dbReference type="ARBA" id="ARBA00022840"/>
    </source>
</evidence>
<keyword evidence="9" id="KW-0472">Membrane</keyword>